<gene>
    <name evidence="2" type="ORF">SEA_BENTHERDUNTHAT_16</name>
</gene>
<dbReference type="Pfam" id="PF17318">
    <property type="entry name" value="DUF5361"/>
    <property type="match status" value="1"/>
</dbReference>
<feature type="region of interest" description="Disordered" evidence="1">
    <location>
        <begin position="180"/>
        <end position="205"/>
    </location>
</feature>
<sequence>MALEKFHWLPKGSPKTKEIILPRFGQIPGGIFRKLRKADELEQFYGLLEVLVDKKMCTEKTLDLIDELTLEQQMDMMKEWQNDSEMAGVPGILGLLDYCDEHREAISADLIRLGLRFRNAGTPDFEWCDLRAIILTIAKDRSSALFRELYPEYVEWDLGAHLAADAVDLLHLLVWMKTKDGSRGRNRPKPYPRPGVEDADSSKKVRKGDVITLDAARDLFALPAAN</sequence>
<keyword evidence="3" id="KW-1185">Reference proteome</keyword>
<organism evidence="2 3">
    <name type="scientific">Gordonia phage BENtherdunthat</name>
    <dbReference type="NCBI Taxonomy" id="2047830"/>
    <lineage>
        <taxon>Viruses</taxon>
        <taxon>Duplodnaviria</taxon>
        <taxon>Heunggongvirae</taxon>
        <taxon>Uroviricota</taxon>
        <taxon>Caudoviricetes</taxon>
        <taxon>Langleyhallvirinae</taxon>
        <taxon>Getalongvirus</taxon>
        <taxon>Getalongvirus bentherdunthat</taxon>
    </lineage>
</organism>
<evidence type="ECO:0000313" key="2">
    <source>
        <dbReference type="EMBL" id="ATW60786.1"/>
    </source>
</evidence>
<evidence type="ECO:0000313" key="3">
    <source>
        <dbReference type="Proteomes" id="UP000240944"/>
    </source>
</evidence>
<reference evidence="3" key="1">
    <citation type="submission" date="2017-10" db="EMBL/GenBank/DDBJ databases">
        <authorList>
            <person name="Banno H."/>
            <person name="Chua N.-H."/>
        </authorList>
    </citation>
    <scope>NUCLEOTIDE SEQUENCE [LARGE SCALE GENOMIC DNA]</scope>
</reference>
<accession>A0A2H4PEX5</accession>
<proteinExistence type="predicted"/>
<dbReference type="EMBL" id="MG099939">
    <property type="protein sequence ID" value="ATW60786.1"/>
    <property type="molecule type" value="Genomic_DNA"/>
</dbReference>
<protein>
    <submittedName>
        <fullName evidence="2">Tail assembly chaperone</fullName>
    </submittedName>
</protein>
<dbReference type="InterPro" id="IPR035286">
    <property type="entry name" value="DUF5361"/>
</dbReference>
<dbReference type="Proteomes" id="UP000240944">
    <property type="component" value="Segment"/>
</dbReference>
<name>A0A2H4PEX5_9CAUD</name>
<evidence type="ECO:0000256" key="1">
    <source>
        <dbReference type="SAM" id="MobiDB-lite"/>
    </source>
</evidence>